<dbReference type="EMBL" id="ACVQ01000027">
    <property type="protein sequence ID" value="EET79218.1"/>
    <property type="molecule type" value="Genomic_DNA"/>
</dbReference>
<evidence type="ECO:0000313" key="2">
    <source>
        <dbReference type="Proteomes" id="UP000003107"/>
    </source>
</evidence>
<reference evidence="1 2" key="1">
    <citation type="submission" date="2009-07" db="EMBL/GenBank/DDBJ databases">
        <authorList>
            <person name="Madupu R."/>
            <person name="Sebastian Y."/>
            <person name="Durkin A.S."/>
            <person name="Torralba M."/>
            <person name="Methe B."/>
            <person name="Sutton G.G."/>
            <person name="Strausberg R.L."/>
            <person name="Nelson K.E."/>
        </authorList>
    </citation>
    <scope>NUCLEOTIDE SEQUENCE [LARGE SCALE GENOMIC DNA]</scope>
    <source>
        <strain evidence="1 2">RM3277</strain>
    </source>
</reference>
<accession>C6RHK1</accession>
<evidence type="ECO:0000313" key="1">
    <source>
        <dbReference type="EMBL" id="EET79218.1"/>
    </source>
</evidence>
<keyword evidence="2" id="KW-1185">Reference proteome</keyword>
<comment type="caution">
    <text evidence="1">The sequence shown here is derived from an EMBL/GenBank/DDBJ whole genome shotgun (WGS) entry which is preliminary data.</text>
</comment>
<gene>
    <name evidence="1" type="ORF">CAMSH0001_0828</name>
</gene>
<dbReference type="AlphaFoldDB" id="C6RHK1"/>
<proteinExistence type="predicted"/>
<sequence length="40" mass="4761">MAHIAPFKFAMLSAFFKFESKFNRPNERLNLQIFSLARQI</sequence>
<dbReference type="GeneID" id="74354606"/>
<name>C6RHK1_9BACT</name>
<organism evidence="1 2">
    <name type="scientific">Campylobacter showae RM3277</name>
    <dbReference type="NCBI Taxonomy" id="553219"/>
    <lineage>
        <taxon>Bacteria</taxon>
        <taxon>Pseudomonadati</taxon>
        <taxon>Campylobacterota</taxon>
        <taxon>Epsilonproteobacteria</taxon>
        <taxon>Campylobacterales</taxon>
        <taxon>Campylobacteraceae</taxon>
        <taxon>Campylobacter</taxon>
    </lineage>
</organism>
<protein>
    <submittedName>
        <fullName evidence="1">Uncharacterized protein</fullName>
    </submittedName>
</protein>
<dbReference type="RefSeq" id="WP_002949156.1">
    <property type="nucleotide sequence ID" value="NZ_ACVQ01000027.1"/>
</dbReference>
<dbReference type="Proteomes" id="UP000003107">
    <property type="component" value="Unassembled WGS sequence"/>
</dbReference>